<dbReference type="HOGENOM" id="CLU_065241_0_0_1"/>
<dbReference type="InParanoid" id="T1F8C6"/>
<dbReference type="Pfam" id="PF00147">
    <property type="entry name" value="Fibrinogen_C"/>
    <property type="match status" value="1"/>
</dbReference>
<dbReference type="InterPro" id="IPR014716">
    <property type="entry name" value="Fibrinogen_a/b/g_C_1"/>
</dbReference>
<evidence type="ECO:0000313" key="5">
    <source>
        <dbReference type="Proteomes" id="UP000015101"/>
    </source>
</evidence>
<dbReference type="KEGG" id="hro:HELRODRAFT_174648"/>
<dbReference type="EMBL" id="AMQM01004994">
    <property type="status" value="NOT_ANNOTATED_CDS"/>
    <property type="molecule type" value="Genomic_DNA"/>
</dbReference>
<reference evidence="3 5" key="2">
    <citation type="journal article" date="2013" name="Nature">
        <title>Insights into bilaterian evolution from three spiralian genomes.</title>
        <authorList>
            <person name="Simakov O."/>
            <person name="Marletaz F."/>
            <person name="Cho S.J."/>
            <person name="Edsinger-Gonzales E."/>
            <person name="Havlak P."/>
            <person name="Hellsten U."/>
            <person name="Kuo D.H."/>
            <person name="Larsson T."/>
            <person name="Lv J."/>
            <person name="Arendt D."/>
            <person name="Savage R."/>
            <person name="Osoegawa K."/>
            <person name="de Jong P."/>
            <person name="Grimwood J."/>
            <person name="Chapman J.A."/>
            <person name="Shapiro H."/>
            <person name="Aerts A."/>
            <person name="Otillar R.P."/>
            <person name="Terry A.Y."/>
            <person name="Boore J.L."/>
            <person name="Grigoriev I.V."/>
            <person name="Lindberg D.R."/>
            <person name="Seaver E.C."/>
            <person name="Weisblat D.A."/>
            <person name="Putnam N.H."/>
            <person name="Rokhsar D.S."/>
        </authorList>
    </citation>
    <scope>NUCLEOTIDE SEQUENCE</scope>
</reference>
<keyword evidence="5" id="KW-1185">Reference proteome</keyword>
<feature type="chain" id="PRO_5010980338" description="Fibrinogen C-terminal domain-containing protein" evidence="1">
    <location>
        <begin position="19"/>
        <end position="260"/>
    </location>
</feature>
<evidence type="ECO:0000259" key="2">
    <source>
        <dbReference type="SMART" id="SM00186"/>
    </source>
</evidence>
<protein>
    <recommendedName>
        <fullName evidence="2">Fibrinogen C-terminal domain-containing protein</fullName>
    </recommendedName>
</protein>
<feature type="domain" description="Fibrinogen C-terminal" evidence="2">
    <location>
        <begin position="137"/>
        <end position="260"/>
    </location>
</feature>
<sequence length="260" mass="29201">MFFAILLVIISSSSSVNAITAAVDKKYGMIGEPDNPMCFASEPSTVLTNIRSSLECSSKCSHYVSPTDGNITCNAFNYVSNNASHPPKYCQLFHFTCDVHHKIVLNKTHCRGYKARTNITILTLSKSCNFTFTFNGGLFYSCSNSLPGIKNPCALYMCLTADRQLSICLDPHGFGTYYKNFWLGLEKMHQLTTSADYRLKFEVLIKISSELEKYSLHVSEYSGDGFDVLNAPLQNGMKFSTPDQDNDHQLRFDLLIWKLV</sequence>
<dbReference type="InterPro" id="IPR050373">
    <property type="entry name" value="Fibrinogen_C-term_domain"/>
</dbReference>
<dbReference type="SUPFAM" id="SSF56496">
    <property type="entry name" value="Fibrinogen C-terminal domain-like"/>
    <property type="match status" value="1"/>
</dbReference>
<dbReference type="EMBL" id="KB096743">
    <property type="protein sequence ID" value="ESO01684.1"/>
    <property type="molecule type" value="Genomic_DNA"/>
</dbReference>
<organism evidence="4 5">
    <name type="scientific">Helobdella robusta</name>
    <name type="common">Californian leech</name>
    <dbReference type="NCBI Taxonomy" id="6412"/>
    <lineage>
        <taxon>Eukaryota</taxon>
        <taxon>Metazoa</taxon>
        <taxon>Spiralia</taxon>
        <taxon>Lophotrochozoa</taxon>
        <taxon>Annelida</taxon>
        <taxon>Clitellata</taxon>
        <taxon>Hirudinea</taxon>
        <taxon>Rhynchobdellida</taxon>
        <taxon>Glossiphoniidae</taxon>
        <taxon>Helobdella</taxon>
    </lineage>
</organism>
<gene>
    <name evidence="4" type="primary">20205075</name>
    <name evidence="3" type="ORF">HELRODRAFT_174648</name>
</gene>
<dbReference type="Proteomes" id="UP000015101">
    <property type="component" value="Unassembled WGS sequence"/>
</dbReference>
<name>T1F8C6_HELRO</name>
<dbReference type="AlphaFoldDB" id="T1F8C6"/>
<dbReference type="PANTHER" id="PTHR19143:SF462">
    <property type="entry name" value="APPLE DOMAIN-CONTAINING PROTEIN"/>
    <property type="match status" value="1"/>
</dbReference>
<dbReference type="PANTHER" id="PTHR19143">
    <property type="entry name" value="FIBRINOGEN/TENASCIN/ANGIOPOEITIN"/>
    <property type="match status" value="1"/>
</dbReference>
<proteinExistence type="predicted"/>
<dbReference type="GO" id="GO:0005615">
    <property type="term" value="C:extracellular space"/>
    <property type="evidence" value="ECO:0000318"/>
    <property type="project" value="GO_Central"/>
</dbReference>
<evidence type="ECO:0000313" key="4">
    <source>
        <dbReference type="EnsemblMetazoa" id="HelroP174648"/>
    </source>
</evidence>
<dbReference type="RefSeq" id="XP_009020338.1">
    <property type="nucleotide sequence ID" value="XM_009022090.1"/>
</dbReference>
<accession>T1F8C6</accession>
<dbReference type="CTD" id="20205075"/>
<dbReference type="InterPro" id="IPR036056">
    <property type="entry name" value="Fibrinogen-like_C"/>
</dbReference>
<dbReference type="InterPro" id="IPR002181">
    <property type="entry name" value="Fibrinogen_a/b/g_C_dom"/>
</dbReference>
<evidence type="ECO:0000256" key="1">
    <source>
        <dbReference type="SAM" id="SignalP"/>
    </source>
</evidence>
<dbReference type="Gene3D" id="3.90.215.10">
    <property type="entry name" value="Gamma Fibrinogen, chain A, domain 1"/>
    <property type="match status" value="1"/>
</dbReference>
<feature type="signal peptide" evidence="1">
    <location>
        <begin position="1"/>
        <end position="18"/>
    </location>
</feature>
<dbReference type="EnsemblMetazoa" id="HelroT174648">
    <property type="protein sequence ID" value="HelroP174648"/>
    <property type="gene ID" value="HelroG174648"/>
</dbReference>
<reference evidence="5" key="1">
    <citation type="submission" date="2012-12" db="EMBL/GenBank/DDBJ databases">
        <authorList>
            <person name="Hellsten U."/>
            <person name="Grimwood J."/>
            <person name="Chapman J.A."/>
            <person name="Shapiro H."/>
            <person name="Aerts A."/>
            <person name="Otillar R.P."/>
            <person name="Terry A.Y."/>
            <person name="Boore J.L."/>
            <person name="Simakov O."/>
            <person name="Marletaz F."/>
            <person name="Cho S.-J."/>
            <person name="Edsinger-Gonzales E."/>
            <person name="Havlak P."/>
            <person name="Kuo D.-H."/>
            <person name="Larsson T."/>
            <person name="Lv J."/>
            <person name="Arendt D."/>
            <person name="Savage R."/>
            <person name="Osoegawa K."/>
            <person name="de Jong P."/>
            <person name="Lindberg D.R."/>
            <person name="Seaver E.C."/>
            <person name="Weisblat D.A."/>
            <person name="Putnam N.H."/>
            <person name="Grigoriev I.V."/>
            <person name="Rokhsar D.S."/>
        </authorList>
    </citation>
    <scope>NUCLEOTIDE SEQUENCE</scope>
</reference>
<evidence type="ECO:0000313" key="3">
    <source>
        <dbReference type="EMBL" id="ESO01684.1"/>
    </source>
</evidence>
<keyword evidence="1" id="KW-0732">Signal</keyword>
<dbReference type="GeneID" id="20205075"/>
<dbReference type="STRING" id="6412.T1F8C6"/>
<reference evidence="4" key="3">
    <citation type="submission" date="2015-06" db="UniProtKB">
        <authorList>
            <consortium name="EnsemblMetazoa"/>
        </authorList>
    </citation>
    <scope>IDENTIFICATION</scope>
</reference>
<dbReference type="SMART" id="SM00186">
    <property type="entry name" value="FBG"/>
    <property type="match status" value="1"/>
</dbReference>